<organism evidence="8 9">
    <name type="scientific">Camellia sinensis</name>
    <name type="common">Tea plant</name>
    <name type="synonym">Thea sinensis</name>
    <dbReference type="NCBI Taxonomy" id="4442"/>
    <lineage>
        <taxon>Eukaryota</taxon>
        <taxon>Viridiplantae</taxon>
        <taxon>Streptophyta</taxon>
        <taxon>Embryophyta</taxon>
        <taxon>Tracheophyta</taxon>
        <taxon>Spermatophyta</taxon>
        <taxon>Magnoliopsida</taxon>
        <taxon>eudicotyledons</taxon>
        <taxon>Gunneridae</taxon>
        <taxon>Pentapetalae</taxon>
        <taxon>asterids</taxon>
        <taxon>Ericales</taxon>
        <taxon>Theaceae</taxon>
        <taxon>Camellia</taxon>
    </lineage>
</organism>
<evidence type="ECO:0000313" key="8">
    <source>
        <dbReference type="EMBL" id="KAF5943545.1"/>
    </source>
</evidence>
<dbReference type="SUPFAM" id="SSF103473">
    <property type="entry name" value="MFS general substrate transporter"/>
    <property type="match status" value="1"/>
</dbReference>
<proteinExistence type="inferred from homology"/>
<dbReference type="Pfam" id="PF00083">
    <property type="entry name" value="Sugar_tr"/>
    <property type="match status" value="1"/>
</dbReference>
<protein>
    <recommendedName>
        <fullName evidence="10">Major facilitator superfamily (MFS) profile domain-containing protein</fullName>
    </recommendedName>
</protein>
<feature type="transmembrane region" description="Helical" evidence="7">
    <location>
        <begin position="12"/>
        <end position="31"/>
    </location>
</feature>
<keyword evidence="3 7" id="KW-0812">Transmembrane</keyword>
<keyword evidence="5 7" id="KW-0472">Membrane</keyword>
<accession>A0A7J7GTL8</accession>
<dbReference type="Proteomes" id="UP000593564">
    <property type="component" value="Unassembled WGS sequence"/>
</dbReference>
<evidence type="ECO:0000256" key="7">
    <source>
        <dbReference type="SAM" id="Phobius"/>
    </source>
</evidence>
<evidence type="ECO:0000256" key="6">
    <source>
        <dbReference type="ARBA" id="ARBA00044504"/>
    </source>
</evidence>
<dbReference type="EMBL" id="JACBKZ010000008">
    <property type="protein sequence ID" value="KAF5943545.1"/>
    <property type="molecule type" value="Genomic_DNA"/>
</dbReference>
<feature type="transmembrane region" description="Helical" evidence="7">
    <location>
        <begin position="129"/>
        <end position="149"/>
    </location>
</feature>
<dbReference type="PANTHER" id="PTHR48020:SF24">
    <property type="entry name" value="INOSITOL TRANSPORTER 4"/>
    <property type="match status" value="1"/>
</dbReference>
<dbReference type="AlphaFoldDB" id="A0A7J7GTL8"/>
<dbReference type="GO" id="GO:0016020">
    <property type="term" value="C:membrane"/>
    <property type="evidence" value="ECO:0007669"/>
    <property type="project" value="UniProtKB-SubCell"/>
</dbReference>
<evidence type="ECO:0000256" key="4">
    <source>
        <dbReference type="ARBA" id="ARBA00022989"/>
    </source>
</evidence>
<comment type="similarity">
    <text evidence="6">Belongs to the major facilitator superfamily. Phosphate:H(+) symporter (TC 2.A.1.9) family.</text>
</comment>
<comment type="caution">
    <text evidence="8">The sequence shown here is derived from an EMBL/GenBank/DDBJ whole genome shotgun (WGS) entry which is preliminary data.</text>
</comment>
<dbReference type="Gene3D" id="1.20.1250.20">
    <property type="entry name" value="MFS general substrate transporter like domains"/>
    <property type="match status" value="1"/>
</dbReference>
<evidence type="ECO:0000256" key="3">
    <source>
        <dbReference type="ARBA" id="ARBA00022692"/>
    </source>
</evidence>
<evidence type="ECO:0008006" key="10">
    <source>
        <dbReference type="Google" id="ProtNLM"/>
    </source>
</evidence>
<gene>
    <name evidence="8" type="ORF">HYC85_017622</name>
</gene>
<keyword evidence="4 7" id="KW-1133">Transmembrane helix</keyword>
<dbReference type="InterPro" id="IPR050814">
    <property type="entry name" value="Myo-inositol_Transporter"/>
</dbReference>
<evidence type="ECO:0000313" key="9">
    <source>
        <dbReference type="Proteomes" id="UP000593564"/>
    </source>
</evidence>
<keyword evidence="9" id="KW-1185">Reference proteome</keyword>
<dbReference type="PANTHER" id="PTHR48020">
    <property type="entry name" value="PROTON MYO-INOSITOL COTRANSPORTER"/>
    <property type="match status" value="1"/>
</dbReference>
<dbReference type="InterPro" id="IPR005828">
    <property type="entry name" value="MFS_sugar_transport-like"/>
</dbReference>
<sequence>MNVFQAPGTWRWMVGVAGVPALVQFILMLLLPESPRWLYRQNKVHEAQAILEKIYPANEVEEEMKALQSSVEAEKVEEAAIGDGMFSKIKSAWKNDVVRRGLYAGITVQLRRDHSSSGSAICGYGRRRLMILLMIGIIVCLVALAVVFFQASVRSPPISRFECMRFGGNPTCSSYLSTQDASSWSLSSGSMLGCNRCYKRCLPHRTSYMVNEGLSNQIRGFSSPTSGIVHHNALIGDGNSTVDCELRDIPVEIQRHQRRDSFFLVPETKGLPFEEVEKMLEKGYRPSICSKQKDVDPA</sequence>
<dbReference type="InterPro" id="IPR036259">
    <property type="entry name" value="MFS_trans_sf"/>
</dbReference>
<name>A0A7J7GTL8_CAMSI</name>
<comment type="subcellular location">
    <subcellularLocation>
        <location evidence="1">Membrane</location>
    </subcellularLocation>
</comment>
<evidence type="ECO:0000256" key="2">
    <source>
        <dbReference type="ARBA" id="ARBA00022448"/>
    </source>
</evidence>
<keyword evidence="2" id="KW-0813">Transport</keyword>
<evidence type="ECO:0000256" key="1">
    <source>
        <dbReference type="ARBA" id="ARBA00004370"/>
    </source>
</evidence>
<reference evidence="8 9" key="2">
    <citation type="submission" date="2020-07" db="EMBL/GenBank/DDBJ databases">
        <title>Genome assembly of wild tea tree DASZ reveals pedigree and selection history of tea varieties.</title>
        <authorList>
            <person name="Zhang W."/>
        </authorList>
    </citation>
    <scope>NUCLEOTIDE SEQUENCE [LARGE SCALE GENOMIC DNA]</scope>
    <source>
        <strain evidence="9">cv. G240</strain>
        <tissue evidence="8">Leaf</tissue>
    </source>
</reference>
<dbReference type="GO" id="GO:0005366">
    <property type="term" value="F:myo-inositol:proton symporter activity"/>
    <property type="evidence" value="ECO:0007669"/>
    <property type="project" value="TreeGrafter"/>
</dbReference>
<reference evidence="9" key="1">
    <citation type="journal article" date="2020" name="Nat. Commun.">
        <title>Genome assembly of wild tea tree DASZ reveals pedigree and selection history of tea varieties.</title>
        <authorList>
            <person name="Zhang W."/>
            <person name="Zhang Y."/>
            <person name="Qiu H."/>
            <person name="Guo Y."/>
            <person name="Wan H."/>
            <person name="Zhang X."/>
            <person name="Scossa F."/>
            <person name="Alseekh S."/>
            <person name="Zhang Q."/>
            <person name="Wang P."/>
            <person name="Xu L."/>
            <person name="Schmidt M.H."/>
            <person name="Jia X."/>
            <person name="Li D."/>
            <person name="Zhu A."/>
            <person name="Guo F."/>
            <person name="Chen W."/>
            <person name="Ni D."/>
            <person name="Usadel B."/>
            <person name="Fernie A.R."/>
            <person name="Wen W."/>
        </authorList>
    </citation>
    <scope>NUCLEOTIDE SEQUENCE [LARGE SCALE GENOMIC DNA]</scope>
    <source>
        <strain evidence="9">cv. G240</strain>
    </source>
</reference>
<evidence type="ECO:0000256" key="5">
    <source>
        <dbReference type="ARBA" id="ARBA00023136"/>
    </source>
</evidence>